<comment type="caution">
    <text evidence="2">The sequence shown here is derived from an EMBL/GenBank/DDBJ whole genome shotgun (WGS) entry which is preliminary data.</text>
</comment>
<feature type="transmembrane region" description="Helical" evidence="1">
    <location>
        <begin position="95"/>
        <end position="114"/>
    </location>
</feature>
<keyword evidence="1" id="KW-1133">Transmembrane helix</keyword>
<proteinExistence type="predicted"/>
<name>A0A4R3HR78_PAULE</name>
<organism evidence="2 3">
    <name type="scientific">Paucimonas lemoignei</name>
    <name type="common">Pseudomonas lemoignei</name>
    <dbReference type="NCBI Taxonomy" id="29443"/>
    <lineage>
        <taxon>Bacteria</taxon>
        <taxon>Pseudomonadati</taxon>
        <taxon>Pseudomonadota</taxon>
        <taxon>Betaproteobacteria</taxon>
        <taxon>Burkholderiales</taxon>
        <taxon>Burkholderiaceae</taxon>
        <taxon>Paucimonas</taxon>
    </lineage>
</organism>
<dbReference type="RefSeq" id="WP_132259613.1">
    <property type="nucleotide sequence ID" value="NZ_SLZQ01000010.1"/>
</dbReference>
<evidence type="ECO:0000256" key="1">
    <source>
        <dbReference type="SAM" id="Phobius"/>
    </source>
</evidence>
<keyword evidence="1" id="KW-0472">Membrane</keyword>
<gene>
    <name evidence="2" type="ORF">EDC30_11075</name>
</gene>
<accession>A0A4R3HR78</accession>
<evidence type="ECO:0000313" key="3">
    <source>
        <dbReference type="Proteomes" id="UP000295382"/>
    </source>
</evidence>
<sequence>MKPIDRKQELVAQAAIHRQRVEQARETLVAGIRPATLMKGVGGLALTGLALLRSRKEEPSPAGLTSLLPVLAPLALKGISLVGKKAKSPKPTMRQLLLVGALGAVTAFAVKKAVARRRAK</sequence>
<dbReference type="Proteomes" id="UP000295382">
    <property type="component" value="Unassembled WGS sequence"/>
</dbReference>
<protein>
    <submittedName>
        <fullName evidence="2">Uncharacterized protein</fullName>
    </submittedName>
</protein>
<dbReference type="AlphaFoldDB" id="A0A4R3HR78"/>
<reference evidence="2 3" key="1">
    <citation type="submission" date="2019-03" db="EMBL/GenBank/DDBJ databases">
        <title>Genomic Encyclopedia of Type Strains, Phase IV (KMG-IV): sequencing the most valuable type-strain genomes for metagenomic binning, comparative biology and taxonomic classification.</title>
        <authorList>
            <person name="Goeker M."/>
        </authorList>
    </citation>
    <scope>NUCLEOTIDE SEQUENCE [LARGE SCALE GENOMIC DNA]</scope>
    <source>
        <strain evidence="2 3">DSM 7445</strain>
    </source>
</reference>
<evidence type="ECO:0000313" key="2">
    <source>
        <dbReference type="EMBL" id="TCS35607.1"/>
    </source>
</evidence>
<keyword evidence="3" id="KW-1185">Reference proteome</keyword>
<dbReference type="OrthoDB" id="8781950at2"/>
<feature type="transmembrane region" description="Helical" evidence="1">
    <location>
        <begin position="62"/>
        <end position="83"/>
    </location>
</feature>
<dbReference type="EMBL" id="SLZQ01000010">
    <property type="protein sequence ID" value="TCS35607.1"/>
    <property type="molecule type" value="Genomic_DNA"/>
</dbReference>
<keyword evidence="1" id="KW-0812">Transmembrane</keyword>